<proteinExistence type="predicted"/>
<feature type="region of interest" description="Disordered" evidence="1">
    <location>
        <begin position="91"/>
        <end position="115"/>
    </location>
</feature>
<evidence type="ECO:0000313" key="2">
    <source>
        <dbReference type="EMBL" id="KAF6715960.1"/>
    </source>
</evidence>
<evidence type="ECO:0000313" key="3">
    <source>
        <dbReference type="Proteomes" id="UP000646548"/>
    </source>
</evidence>
<feature type="region of interest" description="Disordered" evidence="1">
    <location>
        <begin position="128"/>
        <end position="168"/>
    </location>
</feature>
<dbReference type="EMBL" id="WKFB01001018">
    <property type="protein sequence ID" value="KAF6715960.1"/>
    <property type="molecule type" value="Genomic_DNA"/>
</dbReference>
<dbReference type="Proteomes" id="UP000646548">
    <property type="component" value="Unassembled WGS sequence"/>
</dbReference>
<evidence type="ECO:0000256" key="1">
    <source>
        <dbReference type="SAM" id="MobiDB-lite"/>
    </source>
</evidence>
<organism evidence="2 3">
    <name type="scientific">Oryzias melastigma</name>
    <name type="common">Marine medaka</name>
    <dbReference type="NCBI Taxonomy" id="30732"/>
    <lineage>
        <taxon>Eukaryota</taxon>
        <taxon>Metazoa</taxon>
        <taxon>Chordata</taxon>
        <taxon>Craniata</taxon>
        <taxon>Vertebrata</taxon>
        <taxon>Euteleostomi</taxon>
        <taxon>Actinopterygii</taxon>
        <taxon>Neopterygii</taxon>
        <taxon>Teleostei</taxon>
        <taxon>Neoteleostei</taxon>
        <taxon>Acanthomorphata</taxon>
        <taxon>Ovalentaria</taxon>
        <taxon>Atherinomorphae</taxon>
        <taxon>Beloniformes</taxon>
        <taxon>Adrianichthyidae</taxon>
        <taxon>Oryziinae</taxon>
        <taxon>Oryzias</taxon>
    </lineage>
</organism>
<accession>A0A834BRB2</accession>
<protein>
    <submittedName>
        <fullName evidence="2">Uncharacterized protein</fullName>
    </submittedName>
</protein>
<reference evidence="2" key="1">
    <citation type="journal article" name="BMC Genomics">
        <title>Long-read sequencing and de novo genome assembly of marine medaka (Oryzias melastigma).</title>
        <authorList>
            <person name="Liang P."/>
            <person name="Saqib H.S.A."/>
            <person name="Ni X."/>
            <person name="Shen Y."/>
        </authorList>
    </citation>
    <scope>NUCLEOTIDE SEQUENCE</scope>
    <source>
        <strain evidence="2">Bigg-433</strain>
    </source>
</reference>
<feature type="compositionally biased region" description="Polar residues" evidence="1">
    <location>
        <begin position="91"/>
        <end position="112"/>
    </location>
</feature>
<sequence>MPRSVKLQSLKELHLQSDQQCLDSRNQLSLLSAMESKRPNVLQNLRHKIMLRRNKLSLSKTGDQLGQQMDRRMSCSVPDFISMKQDYSCVTDSPQIQQQNTSSRSSPSTPLIKSSKHTLKIGKGLKLKKGGAKNENRLSVPGDSTDGAVPQDSLNKNVDDRRSSDTSNRVVAGMEAEELALPEMISVYSPEAPSLDCSPDSQRIRIFSKCFLLSINLKEGRNLVVRDRCGKAQPVRSHFHAHQLQLSHGGGELQRFALEKLLLIPDACRLVCSADLICDGLFEYSASS</sequence>
<dbReference type="AlphaFoldDB" id="A0A834BRB2"/>
<gene>
    <name evidence="2" type="ORF">FQA47_007399</name>
</gene>
<comment type="caution">
    <text evidence="2">The sequence shown here is derived from an EMBL/GenBank/DDBJ whole genome shotgun (WGS) entry which is preliminary data.</text>
</comment>
<name>A0A834BRB2_ORYME</name>